<gene>
    <name evidence="3" type="ordered locus">GM21_0803</name>
</gene>
<dbReference type="SUPFAM" id="SSF55307">
    <property type="entry name" value="Tubulin C-terminal domain-like"/>
    <property type="match status" value="1"/>
</dbReference>
<organism evidence="3">
    <name type="scientific">Geobacter sp. (strain M21)</name>
    <dbReference type="NCBI Taxonomy" id="443144"/>
    <lineage>
        <taxon>Bacteria</taxon>
        <taxon>Pseudomonadati</taxon>
        <taxon>Thermodesulfobacteriota</taxon>
        <taxon>Desulfuromonadia</taxon>
        <taxon>Geobacterales</taxon>
        <taxon>Geobacteraceae</taxon>
        <taxon>Geobacter</taxon>
    </lineage>
</organism>
<dbReference type="InterPro" id="IPR008280">
    <property type="entry name" value="Tub_FtsZ_C"/>
</dbReference>
<dbReference type="GO" id="GO:0005525">
    <property type="term" value="F:GTP binding"/>
    <property type="evidence" value="ECO:0007669"/>
    <property type="project" value="UniProtKB-KW"/>
</dbReference>
<dbReference type="Gene3D" id="3.30.1330.20">
    <property type="entry name" value="Tubulin/FtsZ, C-terminal domain"/>
    <property type="match status" value="1"/>
</dbReference>
<protein>
    <recommendedName>
        <fullName evidence="4">Tubulin/FtsZ GTPase domain-containing protein</fullName>
    </recommendedName>
</protein>
<evidence type="ECO:0000313" key="3">
    <source>
        <dbReference type="EMBL" id="ACT16876.1"/>
    </source>
</evidence>
<evidence type="ECO:0000256" key="1">
    <source>
        <dbReference type="ARBA" id="ARBA00022741"/>
    </source>
</evidence>
<evidence type="ECO:0008006" key="4">
    <source>
        <dbReference type="Google" id="ProtNLM"/>
    </source>
</evidence>
<evidence type="ECO:0000256" key="2">
    <source>
        <dbReference type="ARBA" id="ARBA00023134"/>
    </source>
</evidence>
<dbReference type="OrthoDB" id="5398242at2"/>
<name>C6E136_GEOSM</name>
<dbReference type="AlphaFoldDB" id="C6E136"/>
<accession>C6E136</accession>
<dbReference type="STRING" id="443144.GM21_0803"/>
<keyword evidence="1" id="KW-0547">Nucleotide-binding</keyword>
<reference evidence="3" key="1">
    <citation type="submission" date="2009-07" db="EMBL/GenBank/DDBJ databases">
        <title>Complete sequence of Geobacter sp. M21.</title>
        <authorList>
            <consortium name="US DOE Joint Genome Institute"/>
            <person name="Lucas S."/>
            <person name="Copeland A."/>
            <person name="Lapidus A."/>
            <person name="Glavina del Rio T."/>
            <person name="Dalin E."/>
            <person name="Tice H."/>
            <person name="Bruce D."/>
            <person name="Goodwin L."/>
            <person name="Pitluck S."/>
            <person name="Saunders E."/>
            <person name="Brettin T."/>
            <person name="Detter J.C."/>
            <person name="Han C."/>
            <person name="Larimer F."/>
            <person name="Land M."/>
            <person name="Hauser L."/>
            <person name="Kyrpides N."/>
            <person name="Ovchinnikova G."/>
            <person name="Lovley D."/>
        </authorList>
    </citation>
    <scope>NUCLEOTIDE SEQUENCE [LARGE SCALE GENOMIC DNA]</scope>
    <source>
        <strain evidence="3">M21</strain>
    </source>
</reference>
<proteinExistence type="predicted"/>
<dbReference type="KEGG" id="gem:GM21_0803"/>
<dbReference type="InterPro" id="IPR037103">
    <property type="entry name" value="Tubulin/FtsZ-like_C"/>
</dbReference>
<dbReference type="EMBL" id="CP001661">
    <property type="protein sequence ID" value="ACT16876.1"/>
    <property type="molecule type" value="Genomic_DNA"/>
</dbReference>
<dbReference type="HOGENOM" id="CLU_905401_0_0_7"/>
<sequence>MGMVNEQDSQMGEELLGDVFTRSYGRVWKRNIDDEEVARLAVVGIGPFGARQVQMLSRTHPDLSCHEIRFDPQSYGLAEMKAVRDVARASDLLFIVSGFDDPQCKDVFKVVADSARESGVPIIGVVPDNQHYIGLLPFVNSMWPVSHRSFGGDLASMTPALESGDDWVGYALRHLVSTLTNIFTHKGIIGIDYDDVIETLKTGTIGKLAVGVASEQVSIADASLIALNLLADQGAAIEIATGAIFYLTGYYTQLLIEDLDATTIDVNERVNKGVKVIVGMQPMETTECNVMVTIMALSEAECGLLLA</sequence>
<keyword evidence="2" id="KW-0342">GTP-binding</keyword>